<name>A0A9P7K692_9AGAR</name>
<dbReference type="OrthoDB" id="8062037at2759"/>
<feature type="region of interest" description="Disordered" evidence="1">
    <location>
        <begin position="597"/>
        <end position="629"/>
    </location>
</feature>
<feature type="compositionally biased region" description="Basic and acidic residues" evidence="1">
    <location>
        <begin position="51"/>
        <end position="64"/>
    </location>
</feature>
<keyword evidence="3" id="KW-1185">Reference proteome</keyword>
<protein>
    <submittedName>
        <fullName evidence="2">Uncharacterized protein</fullName>
    </submittedName>
</protein>
<gene>
    <name evidence="2" type="ORF">H0H81_007557</name>
</gene>
<feature type="region of interest" description="Disordered" evidence="1">
    <location>
        <begin position="26"/>
        <end position="263"/>
    </location>
</feature>
<organism evidence="2 3">
    <name type="scientific">Sphagnurus paluster</name>
    <dbReference type="NCBI Taxonomy" id="117069"/>
    <lineage>
        <taxon>Eukaryota</taxon>
        <taxon>Fungi</taxon>
        <taxon>Dikarya</taxon>
        <taxon>Basidiomycota</taxon>
        <taxon>Agaricomycotina</taxon>
        <taxon>Agaricomycetes</taxon>
        <taxon>Agaricomycetidae</taxon>
        <taxon>Agaricales</taxon>
        <taxon>Tricholomatineae</taxon>
        <taxon>Lyophyllaceae</taxon>
        <taxon>Sphagnurus</taxon>
    </lineage>
</organism>
<feature type="compositionally biased region" description="Pro residues" evidence="1">
    <location>
        <begin position="395"/>
        <end position="418"/>
    </location>
</feature>
<feature type="compositionally biased region" description="Polar residues" evidence="1">
    <location>
        <begin position="120"/>
        <end position="134"/>
    </location>
</feature>
<dbReference type="Proteomes" id="UP000717328">
    <property type="component" value="Unassembled WGS sequence"/>
</dbReference>
<dbReference type="AlphaFoldDB" id="A0A9P7K692"/>
<evidence type="ECO:0000256" key="1">
    <source>
        <dbReference type="SAM" id="MobiDB-lite"/>
    </source>
</evidence>
<reference evidence="2" key="1">
    <citation type="submission" date="2021-02" db="EMBL/GenBank/DDBJ databases">
        <authorList>
            <person name="Nieuwenhuis M."/>
            <person name="Van De Peppel L.J.J."/>
        </authorList>
    </citation>
    <scope>NUCLEOTIDE SEQUENCE</scope>
    <source>
        <strain evidence="2">D49</strain>
    </source>
</reference>
<feature type="compositionally biased region" description="Pro residues" evidence="1">
    <location>
        <begin position="478"/>
        <end position="487"/>
    </location>
</feature>
<feature type="compositionally biased region" description="Basic and acidic residues" evidence="1">
    <location>
        <begin position="204"/>
        <end position="228"/>
    </location>
</feature>
<evidence type="ECO:0000313" key="3">
    <source>
        <dbReference type="Proteomes" id="UP000717328"/>
    </source>
</evidence>
<proteinExistence type="predicted"/>
<feature type="region of interest" description="Disordered" evidence="1">
    <location>
        <begin position="349"/>
        <end position="558"/>
    </location>
</feature>
<evidence type="ECO:0000313" key="2">
    <source>
        <dbReference type="EMBL" id="KAG5636586.1"/>
    </source>
</evidence>
<feature type="region of interest" description="Disordered" evidence="1">
    <location>
        <begin position="786"/>
        <end position="808"/>
    </location>
</feature>
<feature type="compositionally biased region" description="Polar residues" evidence="1">
    <location>
        <begin position="597"/>
        <end position="612"/>
    </location>
</feature>
<feature type="compositionally biased region" description="Basic and acidic residues" evidence="1">
    <location>
        <begin position="82"/>
        <end position="91"/>
    </location>
</feature>
<comment type="caution">
    <text evidence="2">The sequence shown here is derived from an EMBL/GenBank/DDBJ whole genome shotgun (WGS) entry which is preliminary data.</text>
</comment>
<accession>A0A9P7K692</accession>
<reference evidence="2" key="2">
    <citation type="submission" date="2021-10" db="EMBL/GenBank/DDBJ databases">
        <title>Phylogenomics reveals ancestral predisposition of the termite-cultivated fungus Termitomyces towards a domesticated lifestyle.</title>
        <authorList>
            <person name="Auxier B."/>
            <person name="Grum-Grzhimaylo A."/>
            <person name="Cardenas M.E."/>
            <person name="Lodge J.D."/>
            <person name="Laessoe T."/>
            <person name="Pedersen O."/>
            <person name="Smith M.E."/>
            <person name="Kuyper T.W."/>
            <person name="Franco-Molano E.A."/>
            <person name="Baroni T.J."/>
            <person name="Aanen D.K."/>
        </authorList>
    </citation>
    <scope>NUCLEOTIDE SEQUENCE</scope>
    <source>
        <strain evidence="2">D49</strain>
    </source>
</reference>
<feature type="compositionally biased region" description="Polar residues" evidence="1">
    <location>
        <begin position="370"/>
        <end position="380"/>
    </location>
</feature>
<feature type="compositionally biased region" description="Low complexity" evidence="1">
    <location>
        <begin position="145"/>
        <end position="157"/>
    </location>
</feature>
<dbReference type="EMBL" id="JABCKI010005915">
    <property type="protein sequence ID" value="KAG5636586.1"/>
    <property type="molecule type" value="Genomic_DNA"/>
</dbReference>
<feature type="compositionally biased region" description="Polar residues" evidence="1">
    <location>
        <begin position="786"/>
        <end position="797"/>
    </location>
</feature>
<sequence length="860" mass="92955">MPSYRVTDAAHVVPYLTHTVSHHGQVTLVPPDNAGRVREVKSARSTRTSRPRQDRPTRPEEDIKFNTGPRSFRSLLSRRSRGRDQGFEDPGKSLNHTRLINRRVKLPKAYPNYPPPSFDEATSSPLIPGPSSTVEPYATAPQHATTSHHPSTLPSTSFAPASGEPVPPISGQVTADEVESDTSSLEIVDSEEAKAGECPPSGSRLEEQVKQDWVNRRGVEFPSPERGRTKSRTRAIDLDPEDASEEPQSGSPQETPKRRHLSLSPLRTLFPYRPMAIPEGPFSAHPSHSSPYSRSPFASAHSLKMSMSTTSFGSFKGESFLSRRLLSFKGKEQPTSEELLGEWEVMTEDTDSVPLDPAVSRWPPPAPKSPTRNQSFSSRKPATPLVKANIRPSIETPPPAKAKPVPPVKPVPVPPVEVAPPVEQTPTSPHPLSLRDRKAPPVPVVRRPRAKRKSPPPPPVVPSAPLGPILTSVRTRNPSPPPLPKKPPQIHIASPLGQTSWRRSTDSGDLESNSILQRALLTPLPPTPIQSHHADAPTTPITPLRESAPDSKPLSLQETKASPIAISIAIADPPASETLLSPLTGDFPIPSFTLQRTASASVTDPSLESSPSLRRHYAGRPLPRPPGTTRALVDSTYSGYPDSPITFETQISSPCPEGLLIDLEDDSLDQTPTASSSPWISGTGLVMQPYAASSTSSVELLGSITDVSVPLQREISREATRSTELPSAQVPPTHSSAAPFAEITDLDVIVSRMHDEGEPRDGSNYDDLLLLSEFIGPATAVRNIEATSQDPSHSTPVPNHAETVHSPPNIPLLGAVEVARRRTTKDGRVMLKLVLIDASACIPREVSRKVAGTKKNVPDV</sequence>